<dbReference type="eggNOG" id="COG5635">
    <property type="taxonomic scope" value="Bacteria"/>
</dbReference>
<dbReference type="BioCyc" id="SYNEL:SYNPCC7942_B2655-MONOMER"/>
<dbReference type="OrthoDB" id="462757at2"/>
<dbReference type="HOGENOM" id="CLU_087201_0_0_3"/>
<reference evidence="2" key="2">
    <citation type="journal article" date="2008" name="Plasmid">
        <title>The complete sequence and functional analysis of pANL, the large plasmid of the unicellular freshwater cyanobacterium Synechococcus elongatus PCC 7942.</title>
        <authorList>
            <person name="Chen Y."/>
            <person name="Kay Holtman C."/>
            <person name="Magnuson R.D."/>
            <person name="Youderian P.A."/>
            <person name="Golden S.S."/>
        </authorList>
    </citation>
    <scope>NUCLEOTIDE SEQUENCE</scope>
    <source>
        <strain evidence="2">PCC 7942</strain>
        <plasmid evidence="2">pANL</plasmid>
    </source>
</reference>
<dbReference type="AlphaFoldDB" id="Q8KUT3"/>
<dbReference type="KEGG" id="syf:Synpcc7942_B2655"/>
<reference evidence="3 4" key="1">
    <citation type="submission" date="2005-08" db="EMBL/GenBank/DDBJ databases">
        <title>Complete sequence of plasmid 1 of Synechococcus elongatus PCC 7942.</title>
        <authorList>
            <consortium name="US DOE Joint Genome Institute"/>
            <person name="Copeland A."/>
            <person name="Lucas S."/>
            <person name="Lapidus A."/>
            <person name="Barry K."/>
            <person name="Detter J.C."/>
            <person name="Glavina T."/>
            <person name="Hammon N."/>
            <person name="Israni S."/>
            <person name="Pitluck S."/>
            <person name="Schmutz J."/>
            <person name="Larimer F."/>
            <person name="Land M."/>
            <person name="Kyrpides N."/>
            <person name="Lykidis A."/>
            <person name="Richardson P."/>
        </authorList>
    </citation>
    <scope>NUCLEOTIDE SEQUENCE [LARGE SCALE GENOMIC DNA]</scope>
    <source>
        <strain evidence="4">ATCC 33912 / PCC 7942 / FACHB-805</strain>
        <strain evidence="3">PCC 7942</strain>
        <plasmid evidence="3">1</plasmid>
        <plasmid evidence="4">pANL</plasmid>
    </source>
</reference>
<feature type="domain" description="DUF4062" evidence="1">
    <location>
        <begin position="9"/>
        <end position="100"/>
    </location>
</feature>
<geneLocation type="plasmid" evidence="2 4">
    <name>pANL</name>
</geneLocation>
<gene>
    <name evidence="3" type="ordered locus">Synpcc7942_B2655</name>
    <name evidence="2" type="ORF">anL58</name>
</gene>
<dbReference type="Proteomes" id="UP000889800">
    <property type="component" value="Plasmid pANL"/>
</dbReference>
<keyword evidence="2" id="KW-0614">Plasmid</keyword>
<sequence>MPYNATVLRIMIASPSDVAKERNIIRNIIYEWNTINSIDRKIVLDPVGWETHAHPDMSGRAQSIINKQILKDCDLLVAVFWTRLGTPTGKFISGTVEEIEEHLKSGKQAMIYFSRAPVYLESVDQDQYKALCDFRSLCQQKGLIETYESLEEFQHKFSRQISQKIIQNYSSLESTNNTLEVSFAPELPRLSDLGKDLLIEVASDSNGELICLPVMGGLMIETNNKQLADMGNARSEASWKSAISELIKYELMESLGGKGEVYRLTEKGYQVADHLGAP</sequence>
<evidence type="ECO:0000259" key="1">
    <source>
        <dbReference type="Pfam" id="PF13271"/>
    </source>
</evidence>
<name>Q8KUT3_SYNE7</name>
<dbReference type="InterPro" id="IPR025139">
    <property type="entry name" value="DUF4062"/>
</dbReference>
<dbReference type="Pfam" id="PF13271">
    <property type="entry name" value="DUF4062"/>
    <property type="match status" value="1"/>
</dbReference>
<dbReference type="DNASU" id="3772736"/>
<dbReference type="PaxDb" id="1140-Synpcc7942_B2655"/>
<keyword evidence="4" id="KW-1185">Reference proteome</keyword>
<dbReference type="EMBL" id="AF441790">
    <property type="protein sequence ID" value="AAM81183.2"/>
    <property type="molecule type" value="Genomic_DNA"/>
</dbReference>
<dbReference type="EMBL" id="CP000101">
    <property type="protein sequence ID" value="ABB58684.1"/>
    <property type="molecule type" value="Genomic_DNA"/>
</dbReference>
<protein>
    <submittedName>
        <fullName evidence="2">ANL58</fullName>
    </submittedName>
</protein>
<geneLocation type="plasmid" evidence="3">
    <name>1</name>
</geneLocation>
<evidence type="ECO:0000313" key="3">
    <source>
        <dbReference type="EMBL" id="ABB58684.1"/>
    </source>
</evidence>
<evidence type="ECO:0000313" key="2">
    <source>
        <dbReference type="EMBL" id="AAM81183.2"/>
    </source>
</evidence>
<accession>Q8KUT3</accession>
<evidence type="ECO:0000313" key="4">
    <source>
        <dbReference type="Proteomes" id="UP000889800"/>
    </source>
</evidence>
<organism evidence="2">
    <name type="scientific">Synechococcus elongatus (strain ATCC 33912 / PCC 7942 / FACHB-805)</name>
    <name type="common">Anacystis nidulans R2</name>
    <dbReference type="NCBI Taxonomy" id="1140"/>
    <lineage>
        <taxon>Bacteria</taxon>
        <taxon>Bacillati</taxon>
        <taxon>Cyanobacteriota</taxon>
        <taxon>Cyanophyceae</taxon>
        <taxon>Synechococcales</taxon>
        <taxon>Synechococcaceae</taxon>
        <taxon>Synechococcus</taxon>
    </lineage>
</organism>
<proteinExistence type="predicted"/>